<evidence type="ECO:0000256" key="9">
    <source>
        <dbReference type="ARBA" id="ARBA00023235"/>
    </source>
</evidence>
<comment type="catalytic activity">
    <reaction evidence="1">
        <text>[protein]-peptidylproline (omega=180) = [protein]-peptidylproline (omega=0)</text>
        <dbReference type="Rhea" id="RHEA:16237"/>
        <dbReference type="Rhea" id="RHEA-COMP:10747"/>
        <dbReference type="Rhea" id="RHEA-COMP:10748"/>
        <dbReference type="ChEBI" id="CHEBI:83833"/>
        <dbReference type="ChEBI" id="CHEBI:83834"/>
        <dbReference type="EC" id="5.2.1.8"/>
    </reaction>
</comment>
<dbReference type="AlphaFoldDB" id="T1EKZ1"/>
<dbReference type="Proteomes" id="UP000015101">
    <property type="component" value="Unassembled WGS sequence"/>
</dbReference>
<dbReference type="SMART" id="SM00028">
    <property type="entry name" value="TPR"/>
    <property type="match status" value="2"/>
</dbReference>
<evidence type="ECO:0000256" key="11">
    <source>
        <dbReference type="PROSITE-ProRule" id="PRU00339"/>
    </source>
</evidence>
<evidence type="ECO:0000256" key="8">
    <source>
        <dbReference type="ARBA" id="ARBA00023110"/>
    </source>
</evidence>
<evidence type="ECO:0000256" key="1">
    <source>
        <dbReference type="ARBA" id="ARBA00000971"/>
    </source>
</evidence>
<evidence type="ECO:0000256" key="2">
    <source>
        <dbReference type="ARBA" id="ARBA00004496"/>
    </source>
</evidence>
<dbReference type="CTD" id="20197241"/>
<evidence type="ECO:0000256" key="3">
    <source>
        <dbReference type="ARBA" id="ARBA00013194"/>
    </source>
</evidence>
<evidence type="ECO:0000313" key="14">
    <source>
        <dbReference type="Proteomes" id="UP000015101"/>
    </source>
</evidence>
<dbReference type="PROSITE" id="PS50005">
    <property type="entry name" value="TPR"/>
    <property type="match status" value="1"/>
</dbReference>
<keyword evidence="7 11" id="KW-0802">TPR repeat</keyword>
<dbReference type="GO" id="GO:0003755">
    <property type="term" value="F:peptidyl-prolyl cis-trans isomerase activity"/>
    <property type="evidence" value="ECO:0007669"/>
    <property type="project" value="UniProtKB-EC"/>
</dbReference>
<dbReference type="PANTHER" id="PTHR46512:SF9">
    <property type="entry name" value="PEPTIDYLPROLYL ISOMERASE"/>
    <property type="match status" value="1"/>
</dbReference>
<sequence>DISRMDNLRCICHLNLAACQLLGTNLLGALRNCEESIKIKPECVKGYYRSGQVRLMLNEYQLAINDFQKVLEMEPGNRQAKKLLAEAK</sequence>
<evidence type="ECO:0000256" key="6">
    <source>
        <dbReference type="ARBA" id="ARBA00022737"/>
    </source>
</evidence>
<dbReference type="InterPro" id="IPR013105">
    <property type="entry name" value="TPR_2"/>
</dbReference>
<keyword evidence="5" id="KW-0597">Phosphoprotein</keyword>
<organism evidence="13 14">
    <name type="scientific">Helobdella robusta</name>
    <name type="common">Californian leech</name>
    <dbReference type="NCBI Taxonomy" id="6412"/>
    <lineage>
        <taxon>Eukaryota</taxon>
        <taxon>Metazoa</taxon>
        <taxon>Spiralia</taxon>
        <taxon>Lophotrochozoa</taxon>
        <taxon>Annelida</taxon>
        <taxon>Clitellata</taxon>
        <taxon>Hirudinea</taxon>
        <taxon>Rhynchobdellida</taxon>
        <taxon>Glossiphoniidae</taxon>
        <taxon>Helobdella</taxon>
    </lineage>
</organism>
<dbReference type="HOGENOM" id="CLU_2475259_0_0_1"/>
<dbReference type="STRING" id="6412.T1EKZ1"/>
<reference evidence="13" key="3">
    <citation type="submission" date="2015-06" db="UniProtKB">
        <authorList>
            <consortium name="EnsemblMetazoa"/>
        </authorList>
    </citation>
    <scope>IDENTIFICATION</scope>
</reference>
<evidence type="ECO:0000256" key="5">
    <source>
        <dbReference type="ARBA" id="ARBA00022553"/>
    </source>
</evidence>
<evidence type="ECO:0000256" key="4">
    <source>
        <dbReference type="ARBA" id="ARBA00022490"/>
    </source>
</evidence>
<dbReference type="KEGG" id="hro:HELRODRAFT_153065"/>
<protein>
    <recommendedName>
        <fullName evidence="3">peptidylprolyl isomerase</fullName>
        <ecNumber evidence="3">5.2.1.8</ecNumber>
    </recommendedName>
    <alternativeName>
        <fullName evidence="10">Rotamase</fullName>
    </alternativeName>
</protein>
<dbReference type="Pfam" id="PF07719">
    <property type="entry name" value="TPR_2"/>
    <property type="match status" value="1"/>
</dbReference>
<dbReference type="eggNOG" id="KOG0543">
    <property type="taxonomic scope" value="Eukaryota"/>
</dbReference>
<evidence type="ECO:0000313" key="12">
    <source>
        <dbReference type="EMBL" id="ESN96141.1"/>
    </source>
</evidence>
<dbReference type="Gene3D" id="1.25.40.10">
    <property type="entry name" value="Tetratricopeptide repeat domain"/>
    <property type="match status" value="1"/>
</dbReference>
<keyword evidence="8" id="KW-0697">Rotamase</keyword>
<accession>T1EKZ1</accession>
<dbReference type="InParanoid" id="T1EKZ1"/>
<evidence type="ECO:0000256" key="7">
    <source>
        <dbReference type="ARBA" id="ARBA00022803"/>
    </source>
</evidence>
<evidence type="ECO:0000256" key="10">
    <source>
        <dbReference type="ARBA" id="ARBA00029569"/>
    </source>
</evidence>
<keyword evidence="9" id="KW-0413">Isomerase</keyword>
<gene>
    <name evidence="13" type="primary">20197241</name>
    <name evidence="12" type="ORF">HELRODRAFT_153065</name>
</gene>
<dbReference type="GO" id="GO:0005737">
    <property type="term" value="C:cytoplasm"/>
    <property type="evidence" value="ECO:0007669"/>
    <property type="project" value="UniProtKB-SubCell"/>
</dbReference>
<name>T1EKZ1_HELRO</name>
<feature type="repeat" description="TPR" evidence="11">
    <location>
        <begin position="44"/>
        <end position="77"/>
    </location>
</feature>
<dbReference type="SUPFAM" id="SSF48452">
    <property type="entry name" value="TPR-like"/>
    <property type="match status" value="1"/>
</dbReference>
<evidence type="ECO:0000313" key="13">
    <source>
        <dbReference type="EnsemblMetazoa" id="HelroP153065"/>
    </source>
</evidence>
<dbReference type="InterPro" id="IPR011990">
    <property type="entry name" value="TPR-like_helical_dom_sf"/>
</dbReference>
<comment type="subcellular location">
    <subcellularLocation>
        <location evidence="2">Cytoplasm</location>
    </subcellularLocation>
</comment>
<keyword evidence="14" id="KW-1185">Reference proteome</keyword>
<dbReference type="EC" id="5.2.1.8" evidence="3"/>
<dbReference type="RefSeq" id="XP_009025372.1">
    <property type="nucleotide sequence ID" value="XM_009027124.1"/>
</dbReference>
<dbReference type="OrthoDB" id="629492at2759"/>
<reference evidence="14" key="1">
    <citation type="submission" date="2012-12" db="EMBL/GenBank/DDBJ databases">
        <authorList>
            <person name="Hellsten U."/>
            <person name="Grimwood J."/>
            <person name="Chapman J.A."/>
            <person name="Shapiro H."/>
            <person name="Aerts A."/>
            <person name="Otillar R.P."/>
            <person name="Terry A.Y."/>
            <person name="Boore J.L."/>
            <person name="Simakov O."/>
            <person name="Marletaz F."/>
            <person name="Cho S.-J."/>
            <person name="Edsinger-Gonzales E."/>
            <person name="Havlak P."/>
            <person name="Kuo D.-H."/>
            <person name="Larsson T."/>
            <person name="Lv J."/>
            <person name="Arendt D."/>
            <person name="Savage R."/>
            <person name="Osoegawa K."/>
            <person name="de Jong P."/>
            <person name="Lindberg D.R."/>
            <person name="Seaver E.C."/>
            <person name="Weisblat D.A."/>
            <person name="Putnam N.H."/>
            <person name="Grigoriev I.V."/>
            <person name="Rokhsar D.S."/>
        </authorList>
    </citation>
    <scope>NUCLEOTIDE SEQUENCE</scope>
</reference>
<dbReference type="PANTHER" id="PTHR46512">
    <property type="entry name" value="PEPTIDYLPROLYL ISOMERASE"/>
    <property type="match status" value="1"/>
</dbReference>
<dbReference type="GeneID" id="20197241"/>
<dbReference type="EMBL" id="KB097495">
    <property type="protein sequence ID" value="ESN96141.1"/>
    <property type="molecule type" value="Genomic_DNA"/>
</dbReference>
<dbReference type="InterPro" id="IPR050754">
    <property type="entry name" value="FKBP4/5/8-like"/>
</dbReference>
<keyword evidence="6" id="KW-0677">Repeat</keyword>
<dbReference type="EMBL" id="AMQM01001324">
    <property type="status" value="NOT_ANNOTATED_CDS"/>
    <property type="molecule type" value="Genomic_DNA"/>
</dbReference>
<reference evidence="12 14" key="2">
    <citation type="journal article" date="2013" name="Nature">
        <title>Insights into bilaterian evolution from three spiralian genomes.</title>
        <authorList>
            <person name="Simakov O."/>
            <person name="Marletaz F."/>
            <person name="Cho S.J."/>
            <person name="Edsinger-Gonzales E."/>
            <person name="Havlak P."/>
            <person name="Hellsten U."/>
            <person name="Kuo D.H."/>
            <person name="Larsson T."/>
            <person name="Lv J."/>
            <person name="Arendt D."/>
            <person name="Savage R."/>
            <person name="Osoegawa K."/>
            <person name="de Jong P."/>
            <person name="Grimwood J."/>
            <person name="Chapman J.A."/>
            <person name="Shapiro H."/>
            <person name="Aerts A."/>
            <person name="Otillar R.P."/>
            <person name="Terry A.Y."/>
            <person name="Boore J.L."/>
            <person name="Grigoriev I.V."/>
            <person name="Lindberg D.R."/>
            <person name="Seaver E.C."/>
            <person name="Weisblat D.A."/>
            <person name="Putnam N.H."/>
            <person name="Rokhsar D.S."/>
        </authorList>
    </citation>
    <scope>NUCLEOTIDE SEQUENCE</scope>
</reference>
<proteinExistence type="predicted"/>
<dbReference type="EnsemblMetazoa" id="HelroT153065">
    <property type="protein sequence ID" value="HelroP153065"/>
    <property type="gene ID" value="HelroG153065"/>
</dbReference>
<keyword evidence="4" id="KW-0963">Cytoplasm</keyword>
<dbReference type="InterPro" id="IPR019734">
    <property type="entry name" value="TPR_rpt"/>
</dbReference>